<feature type="compositionally biased region" description="Acidic residues" evidence="1">
    <location>
        <begin position="98"/>
        <end position="107"/>
    </location>
</feature>
<feature type="signal peptide" evidence="2">
    <location>
        <begin position="1"/>
        <end position="29"/>
    </location>
</feature>
<name>A0A8J1Y2U6_OWEFU</name>
<reference evidence="3" key="1">
    <citation type="submission" date="2022-03" db="EMBL/GenBank/DDBJ databases">
        <authorList>
            <person name="Martin C."/>
        </authorList>
    </citation>
    <scope>NUCLEOTIDE SEQUENCE</scope>
</reference>
<feature type="region of interest" description="Disordered" evidence="1">
    <location>
        <begin position="83"/>
        <end position="121"/>
    </location>
</feature>
<protein>
    <submittedName>
        <fullName evidence="3">Uncharacterized protein</fullName>
    </submittedName>
</protein>
<gene>
    <name evidence="3" type="ORF">OFUS_LOCUS11735</name>
</gene>
<organism evidence="3 4">
    <name type="scientific">Owenia fusiformis</name>
    <name type="common">Polychaete worm</name>
    <dbReference type="NCBI Taxonomy" id="6347"/>
    <lineage>
        <taxon>Eukaryota</taxon>
        <taxon>Metazoa</taxon>
        <taxon>Spiralia</taxon>
        <taxon>Lophotrochozoa</taxon>
        <taxon>Annelida</taxon>
        <taxon>Polychaeta</taxon>
        <taxon>Sedentaria</taxon>
        <taxon>Canalipalpata</taxon>
        <taxon>Sabellida</taxon>
        <taxon>Oweniida</taxon>
        <taxon>Oweniidae</taxon>
        <taxon>Owenia</taxon>
    </lineage>
</organism>
<evidence type="ECO:0000313" key="3">
    <source>
        <dbReference type="EMBL" id="CAH1785718.1"/>
    </source>
</evidence>
<dbReference type="EMBL" id="CAIIXF020000006">
    <property type="protein sequence ID" value="CAH1785718.1"/>
    <property type="molecule type" value="Genomic_DNA"/>
</dbReference>
<keyword evidence="2" id="KW-0732">Signal</keyword>
<dbReference type="Proteomes" id="UP000749559">
    <property type="component" value="Unassembled WGS sequence"/>
</dbReference>
<accession>A0A8J1Y2U6</accession>
<evidence type="ECO:0000313" key="4">
    <source>
        <dbReference type="Proteomes" id="UP000749559"/>
    </source>
</evidence>
<evidence type="ECO:0000256" key="2">
    <source>
        <dbReference type="SAM" id="SignalP"/>
    </source>
</evidence>
<evidence type="ECO:0000256" key="1">
    <source>
        <dbReference type="SAM" id="MobiDB-lite"/>
    </source>
</evidence>
<keyword evidence="4" id="KW-1185">Reference proteome</keyword>
<feature type="chain" id="PRO_5043624724" evidence="2">
    <location>
        <begin position="30"/>
        <end position="148"/>
    </location>
</feature>
<sequence>MSMGERVMELVQRMIMVLTVLVLFSYAEGDDSRPVRRRVDCRRYLFAPACRGITAKRFDPKHFHIKFENSYKRISGSEEEDINGVGYLTNDEPRQQNEYEDVPEGDTETQLGGEGESQSPYAKITATQARNTLKRFIQLVAYANRILH</sequence>
<comment type="caution">
    <text evidence="3">The sequence shown here is derived from an EMBL/GenBank/DDBJ whole genome shotgun (WGS) entry which is preliminary data.</text>
</comment>
<dbReference type="AlphaFoldDB" id="A0A8J1Y2U6"/>
<proteinExistence type="predicted"/>